<evidence type="ECO:0000256" key="1">
    <source>
        <dbReference type="SAM" id="Phobius"/>
    </source>
</evidence>
<protein>
    <submittedName>
        <fullName evidence="2">SdpI/YhfL protein family protein</fullName>
    </submittedName>
</protein>
<keyword evidence="3" id="KW-1185">Reference proteome</keyword>
<proteinExistence type="predicted"/>
<feature type="transmembrane region" description="Helical" evidence="1">
    <location>
        <begin position="87"/>
        <end position="105"/>
    </location>
</feature>
<dbReference type="EMBL" id="FNAS01000035">
    <property type="protein sequence ID" value="SDE81581.1"/>
    <property type="molecule type" value="Genomic_DNA"/>
</dbReference>
<reference evidence="2 3" key="1">
    <citation type="submission" date="2016-10" db="EMBL/GenBank/DDBJ databases">
        <authorList>
            <person name="de Groot N.N."/>
        </authorList>
    </citation>
    <scope>NUCLEOTIDE SEQUENCE [LARGE SCALE GENOMIC DNA]</scope>
    <source>
        <strain evidence="2 3">DSM 24015</strain>
    </source>
</reference>
<dbReference type="RefSeq" id="WP_092738131.1">
    <property type="nucleotide sequence ID" value="NZ_FNAS01000035.1"/>
</dbReference>
<accession>A0A1G7G0C5</accession>
<organism evidence="2 3">
    <name type="scientific">Riemerella columbipharyngis</name>
    <dbReference type="NCBI Taxonomy" id="1071918"/>
    <lineage>
        <taxon>Bacteria</taxon>
        <taxon>Pseudomonadati</taxon>
        <taxon>Bacteroidota</taxon>
        <taxon>Flavobacteriia</taxon>
        <taxon>Flavobacteriales</taxon>
        <taxon>Weeksellaceae</taxon>
        <taxon>Riemerella</taxon>
    </lineage>
</organism>
<feature type="transmembrane region" description="Helical" evidence="1">
    <location>
        <begin position="59"/>
        <end position="81"/>
    </location>
</feature>
<keyword evidence="1" id="KW-1133">Transmembrane helix</keyword>
<keyword evidence="1" id="KW-0472">Membrane</keyword>
<dbReference type="STRING" id="1071918.SAMN05421544_1351"/>
<name>A0A1G7G0C5_9FLAO</name>
<dbReference type="OrthoDB" id="3173919at2"/>
<dbReference type="Proteomes" id="UP000198517">
    <property type="component" value="Unassembled WGS sequence"/>
</dbReference>
<feature type="transmembrane region" description="Helical" evidence="1">
    <location>
        <begin position="6"/>
        <end position="25"/>
    </location>
</feature>
<evidence type="ECO:0000313" key="2">
    <source>
        <dbReference type="EMBL" id="SDE81581.1"/>
    </source>
</evidence>
<sequence>MSKEVISILVFDLFIVVIPLLLYLYPPKEINYTFGYRTKRSVMNIDNWNFSQIFFAKRWLLVSVVVILTQLVIFFTANINLTKEPPVIPIISMIEFFIGSIFCYFSTENQLKRMNNEK</sequence>
<dbReference type="AlphaFoldDB" id="A0A1G7G0C5"/>
<gene>
    <name evidence="2" type="ORF">SAMN05421544_1351</name>
</gene>
<dbReference type="InterPro" id="IPR025962">
    <property type="entry name" value="SdpI/YhfL"/>
</dbReference>
<keyword evidence="1" id="KW-0812">Transmembrane</keyword>
<evidence type="ECO:0000313" key="3">
    <source>
        <dbReference type="Proteomes" id="UP000198517"/>
    </source>
</evidence>
<dbReference type="Pfam" id="PF13630">
    <property type="entry name" value="SdpI"/>
    <property type="match status" value="1"/>
</dbReference>